<dbReference type="PaxDb" id="5476-C4YRI2"/>
<feature type="region of interest" description="Disordered" evidence="6">
    <location>
        <begin position="633"/>
        <end position="675"/>
    </location>
</feature>
<keyword evidence="4" id="KW-0508">mRNA splicing</keyword>
<evidence type="ECO:0000256" key="3">
    <source>
        <dbReference type="ARBA" id="ARBA00022664"/>
    </source>
</evidence>
<dbReference type="InterPro" id="IPR045347">
    <property type="entry name" value="HIND"/>
</dbReference>
<feature type="region of interest" description="Disordered" evidence="6">
    <location>
        <begin position="131"/>
        <end position="158"/>
    </location>
</feature>
<comment type="similarity">
    <text evidence="2">Belongs to the SNU66/SART1 family.</text>
</comment>
<keyword evidence="3" id="KW-0507">mRNA processing</keyword>
<evidence type="ECO:0008006" key="9">
    <source>
        <dbReference type="Google" id="ProtNLM"/>
    </source>
</evidence>
<dbReference type="OMA" id="FNGRHYR"/>
<dbReference type="GO" id="GO:0046540">
    <property type="term" value="C:U4/U6 x U5 tri-snRNP complex"/>
    <property type="evidence" value="ECO:0007669"/>
    <property type="project" value="InterPro"/>
</dbReference>
<dbReference type="Proteomes" id="UP000001429">
    <property type="component" value="Chromosome 5"/>
</dbReference>
<evidence type="ECO:0000256" key="1">
    <source>
        <dbReference type="ARBA" id="ARBA00004123"/>
    </source>
</evidence>
<dbReference type="InterPro" id="IPR005011">
    <property type="entry name" value="SNU66/SART1"/>
</dbReference>
<evidence type="ECO:0000256" key="4">
    <source>
        <dbReference type="ARBA" id="ARBA00023187"/>
    </source>
</evidence>
<dbReference type="GO" id="GO:0000481">
    <property type="term" value="P:maturation of 5S rRNA"/>
    <property type="evidence" value="ECO:0007669"/>
    <property type="project" value="TreeGrafter"/>
</dbReference>
<feature type="compositionally biased region" description="Basic and acidic residues" evidence="6">
    <location>
        <begin position="635"/>
        <end position="647"/>
    </location>
</feature>
<reference evidence="7 8" key="1">
    <citation type="journal article" date="2009" name="Nature">
        <title>Evolution of pathogenicity and sexual reproduction in eight Candida genomes.</title>
        <authorList>
            <person name="Butler G."/>
            <person name="Rasmussen M.D."/>
            <person name="Lin M.F."/>
            <person name="Santos M.A."/>
            <person name="Sakthikumar S."/>
            <person name="Munro C.A."/>
            <person name="Rheinbay E."/>
            <person name="Grabherr M."/>
            <person name="Forche A."/>
            <person name="Reedy J.L."/>
            <person name="Agrafioti I."/>
            <person name="Arnaud M.B."/>
            <person name="Bates S."/>
            <person name="Brown A.J."/>
            <person name="Brunke S."/>
            <person name="Costanzo M.C."/>
            <person name="Fitzpatrick D.A."/>
            <person name="de Groot P.W."/>
            <person name="Harris D."/>
            <person name="Hoyer L.L."/>
            <person name="Hube B."/>
            <person name="Klis F.M."/>
            <person name="Kodira C."/>
            <person name="Lennard N."/>
            <person name="Logue M.E."/>
            <person name="Martin R."/>
            <person name="Neiman A.M."/>
            <person name="Nikolaou E."/>
            <person name="Quail M.A."/>
            <person name="Quinn J."/>
            <person name="Santos M.C."/>
            <person name="Schmitzberger F.F."/>
            <person name="Sherlock G."/>
            <person name="Shah P."/>
            <person name="Silverstein K.A."/>
            <person name="Skrzypek M.S."/>
            <person name="Soll D."/>
            <person name="Staggs R."/>
            <person name="Stansfield I."/>
            <person name="Stumpf M.P."/>
            <person name="Sudbery P.E."/>
            <person name="Srikantha T."/>
            <person name="Zeng Q."/>
            <person name="Berman J."/>
            <person name="Berriman M."/>
            <person name="Heitman J."/>
            <person name="Gow N.A."/>
            <person name="Lorenz M.C."/>
            <person name="Birren B.W."/>
            <person name="Kellis M."/>
            <person name="Cuomo C.A."/>
        </authorList>
    </citation>
    <scope>NUCLEOTIDE SEQUENCE [LARGE SCALE GENOMIC DNA]</scope>
    <source>
        <strain evidence="7 8">WO-1</strain>
    </source>
</reference>
<feature type="compositionally biased region" description="Low complexity" evidence="6">
    <location>
        <begin position="648"/>
        <end position="675"/>
    </location>
</feature>
<dbReference type="HOGENOM" id="CLU_018358_0_0_1"/>
<keyword evidence="5" id="KW-0539">Nucleus</keyword>
<comment type="subcellular location">
    <subcellularLocation>
        <location evidence="1">Nucleus</location>
    </subcellularLocation>
</comment>
<dbReference type="VEuPathDB" id="FungiDB:CAWG_04682"/>
<dbReference type="OrthoDB" id="5583at2759"/>
<evidence type="ECO:0000256" key="6">
    <source>
        <dbReference type="SAM" id="MobiDB-lite"/>
    </source>
</evidence>
<sequence>MSEEISLLLEETNKLRIKAGLSPIPTTSSQSNEEVREVISLSIEETNKLRQKIGLPLLPTTTTTTNISSDSTEYKNYEDYERERLQNLKNNQLIERINIAKFNSNKRKFLTNETIIDNAEDLDTDDWLNNLGESTESSKPHKKQKTTIVKSNQNDTGPTTTIIGHTTKELQSLGNNEILTLKDTDLINDDDEDGTGSILMNQDLSNKAKLKRNLAERKEAENIKFNGRHYRRNNKEEEEEEEEEFNDIDGLLTNNKVIMSGSTIDLSSNTAKLPPPPNDKKKNMLAITNLFEDLDNDTLSNNNNIKSNVPIKMKKIKKKKDNNKKKSNKLKLLDDTIKPVELSVETNIGNDDDIDDIENQLSNSISNLRTKKLQTRLEFTPEQLAEEISANKRWEFERKLEQENLKNNNNNNNVYNDTIGFLNNLETNILSESGEVEVTANINEESADDDDEDDVKQQEVESKQTNPGVYSIVEEKQKEDEAPKFSGGLAETLKFLKSRNILDPESITTTNEELRQQELAREEAIKKSELLKMKISIEERILKEELSKDKSYIRMPKIERSGYFEKLLDTRLKQKGIIIDNNTGTTTKKTNSGMVQNNLKIYNPKVELTYKDELGNVLNTKQAYKQLSHKYHGTGLDKNKKKQEQLKKQQQQQQRGSKSTNTSTTSTTVTERVIN</sequence>
<dbReference type="Pfam" id="PF03343">
    <property type="entry name" value="SART-1"/>
    <property type="match status" value="1"/>
</dbReference>
<keyword evidence="8" id="KW-1185">Reference proteome</keyword>
<evidence type="ECO:0000256" key="2">
    <source>
        <dbReference type="ARBA" id="ARBA00006076"/>
    </source>
</evidence>
<evidence type="ECO:0000313" key="8">
    <source>
        <dbReference type="Proteomes" id="UP000001429"/>
    </source>
</evidence>
<protein>
    <recommendedName>
        <fullName evidence="9">U4/U6.U5 tri-snRNP-associated protein 1</fullName>
    </recommendedName>
</protein>
<dbReference type="AlphaFoldDB" id="C4YRI2"/>
<evidence type="ECO:0000256" key="5">
    <source>
        <dbReference type="ARBA" id="ARBA00023242"/>
    </source>
</evidence>
<dbReference type="PANTHER" id="PTHR14152">
    <property type="entry name" value="SQUAMOUS CELL CARCINOMA ANTIGEN RECOGNISED BY CYTOTOXIC T LYMPHOCYTES"/>
    <property type="match status" value="1"/>
</dbReference>
<name>C4YRI2_CANAW</name>
<dbReference type="GO" id="GO:0045292">
    <property type="term" value="P:mRNA cis splicing, via spliceosome"/>
    <property type="evidence" value="ECO:0007669"/>
    <property type="project" value="TreeGrafter"/>
</dbReference>
<organism evidence="7 8">
    <name type="scientific">Candida albicans (strain WO-1)</name>
    <name type="common">Yeast</name>
    <dbReference type="NCBI Taxonomy" id="294748"/>
    <lineage>
        <taxon>Eukaryota</taxon>
        <taxon>Fungi</taxon>
        <taxon>Dikarya</taxon>
        <taxon>Ascomycota</taxon>
        <taxon>Saccharomycotina</taxon>
        <taxon>Pichiomycetes</taxon>
        <taxon>Debaryomycetaceae</taxon>
        <taxon>Candida/Lodderomyces clade</taxon>
        <taxon>Candida</taxon>
    </lineage>
</organism>
<gene>
    <name evidence="7" type="ORF">CAWG_04682</name>
</gene>
<dbReference type="Pfam" id="PF19252">
    <property type="entry name" value="HIND"/>
    <property type="match status" value="2"/>
</dbReference>
<dbReference type="PANTHER" id="PTHR14152:SF5">
    <property type="entry name" value="U4_U6.U5 TRI-SNRNP-ASSOCIATED PROTEIN 1"/>
    <property type="match status" value="1"/>
</dbReference>
<accession>C4YRI2</accession>
<feature type="region of interest" description="Disordered" evidence="6">
    <location>
        <begin position="444"/>
        <end position="470"/>
    </location>
</feature>
<feature type="compositionally biased region" description="Polar residues" evidence="6">
    <location>
        <begin position="146"/>
        <end position="155"/>
    </location>
</feature>
<dbReference type="EMBL" id="CM000311">
    <property type="protein sequence ID" value="EEQ46335.1"/>
    <property type="molecule type" value="Genomic_DNA"/>
</dbReference>
<proteinExistence type="inferred from homology"/>
<feature type="compositionally biased region" description="Acidic residues" evidence="6">
    <location>
        <begin position="445"/>
        <end position="454"/>
    </location>
</feature>
<evidence type="ECO:0000313" key="7">
    <source>
        <dbReference type="EMBL" id="EEQ46335.1"/>
    </source>
</evidence>